<protein>
    <submittedName>
        <fullName evidence="1">Probable metalloreductase Aim14p</fullName>
    </submittedName>
</protein>
<reference evidence="1" key="1">
    <citation type="submission" date="2022-06" db="EMBL/GenBank/DDBJ databases">
        <authorList>
            <person name="Legras J.-L."/>
            <person name="Devillers H."/>
            <person name="Grondin C."/>
        </authorList>
    </citation>
    <scope>NUCLEOTIDE SEQUENCE</scope>
    <source>
        <strain evidence="1">CLIB 1444</strain>
    </source>
</reference>
<evidence type="ECO:0000313" key="2">
    <source>
        <dbReference type="Proteomes" id="UP001152531"/>
    </source>
</evidence>
<sequence>MLIDKRHGDHHFINVKWGYILLFISLIYYAFLIYLNIRNFNRLYSKSSMKHVPLIIHGIIWSIILIATFISLLHEFNWGAFLKRFGRFSYVLVTLDILLVIRPNFINYIYLITTHKWISRLILFLGSIHSVGFLVRWVLQGVFLTKFFKWENSLGFAIFLAFSILAVFSLKPFRRINYVLFYLIHNVTLILFIGLIDFHARPGVDYLTIINVICLIFQIMSKFNVNKAVVHDLKTFGDLTVLSFEMPENFPLTLPGSHLRLSVMNWSNYFLPSHPFTFIQRSSSNNDVSPTSANASMSENEDTKGTLDLVINNRHRFKPSLSPYLVSYPYNSKLSLKSYDQVLLVVGGSGVGYAISILNYYRQFPEFDLTKIKTIWVTRNKKDLGILDYFRLGDDWDIYVTNSPNYTTSQEGEESRADEVEMELLTNEDNVRPFKDGRPLLTSYQGDLLICCGPETLIDECGKLAKDRSISFVHEFYGF</sequence>
<comment type="caution">
    <text evidence="1">The sequence shown here is derived from an EMBL/GenBank/DDBJ whole genome shotgun (WGS) entry which is preliminary data.</text>
</comment>
<proteinExistence type="predicted"/>
<gene>
    <name evidence="1" type="ORF">CLIB1444_20S00430</name>
</gene>
<dbReference type="Proteomes" id="UP001152531">
    <property type="component" value="Unassembled WGS sequence"/>
</dbReference>
<name>A0ACA9YGE7_9ASCO</name>
<organism evidence="1 2">
    <name type="scientific">[Candida] jaroonii</name>
    <dbReference type="NCBI Taxonomy" id="467808"/>
    <lineage>
        <taxon>Eukaryota</taxon>
        <taxon>Fungi</taxon>
        <taxon>Dikarya</taxon>
        <taxon>Ascomycota</taxon>
        <taxon>Saccharomycotina</taxon>
        <taxon>Pichiomycetes</taxon>
        <taxon>Debaryomycetaceae</taxon>
        <taxon>Yamadazyma</taxon>
    </lineage>
</organism>
<accession>A0ACA9YGE7</accession>
<keyword evidence="2" id="KW-1185">Reference proteome</keyword>
<dbReference type="EMBL" id="CALSDN010000020">
    <property type="protein sequence ID" value="CAH6723773.1"/>
    <property type="molecule type" value="Genomic_DNA"/>
</dbReference>
<evidence type="ECO:0000313" key="1">
    <source>
        <dbReference type="EMBL" id="CAH6723773.1"/>
    </source>
</evidence>